<keyword evidence="3" id="KW-0342">GTP-binding</keyword>
<evidence type="ECO:0000256" key="1">
    <source>
        <dbReference type="ARBA" id="ARBA00008535"/>
    </source>
</evidence>
<evidence type="ECO:0000259" key="5">
    <source>
        <dbReference type="PROSITE" id="PS51720"/>
    </source>
</evidence>
<dbReference type="Gene3D" id="2.170.16.10">
    <property type="entry name" value="Hedgehog/Intein (Hint) domain"/>
    <property type="match status" value="1"/>
</dbReference>
<accession>A0A9J7HTW1</accession>
<dbReference type="SMART" id="SM00306">
    <property type="entry name" value="HintN"/>
    <property type="match status" value="1"/>
</dbReference>
<dbReference type="RefSeq" id="XP_035665801.1">
    <property type="nucleotide sequence ID" value="XM_035809908.1"/>
</dbReference>
<dbReference type="InterPro" id="IPR045058">
    <property type="entry name" value="GIMA/IAN/Toc"/>
</dbReference>
<dbReference type="FunFam" id="3.40.50.300:FF:000840">
    <property type="entry name" value="Immune-associated nucleotide-binding protein 9"/>
    <property type="match status" value="1"/>
</dbReference>
<name>A0A9J7HTW1_BRAFL</name>
<dbReference type="SUPFAM" id="SSF47986">
    <property type="entry name" value="DEATH domain"/>
    <property type="match status" value="1"/>
</dbReference>
<feature type="compositionally biased region" description="Polar residues" evidence="4">
    <location>
        <begin position="452"/>
        <end position="478"/>
    </location>
</feature>
<dbReference type="GO" id="GO:0005525">
    <property type="term" value="F:GTP binding"/>
    <property type="evidence" value="ECO:0007669"/>
    <property type="project" value="UniProtKB-KW"/>
</dbReference>
<sequence length="755" mass="84129">MSASAAATPPTQTSSQCPLHKNYSALVRQMDGRRILKHLVQDGIISIEKQRGMKEEARTTEVLNEKIIDVIVRKGGLECAAAVQSLCSALRQEDVKQDHLADLLVPVTTTHTSGASPCEAQTKWQSPYNIVLLGRTGNGKSATGNSIVGNNVFNVSKRWGSETTTCDNAKACIDGYILNVIDTPGFADTSMPYETIVEEISKVHVLAHGGIHAVILVFRPDCRLTEEEKMAYNSLIQKFQTDILKHVIILYTHGDDFEEEALKDLINDDKNPKWFKGLLRQVKNRYLIFDNRTNDQDTKDRQRHRLLDMIRSVMTDTDNKPYNNKYTKMVSSMIYDHDKTKRASRQGKKPKVTSASTNQTAGAVPKTPKAKANPQKPRADKKSTPFVPNWTQKISKKKKNDRRGKQQEKRRHANISSQDVTGKSTTVPGRVDDDPTGQWTVSQSRWRKTHQPAATNVQSQAPSSPSPTREPSNQSPRNVATRMASKDEVGAAVAVPGSGDVSNQPQPPQPEGKPIKPEPVTIEIHQKIDEVFKLFEESDEHQKKVIMQKLKDELNKDTERDCFPASSVLVTASADEVPLSSVSVGEDVRVSADTFEPVFIFSHALEDVLSTYIDVTTEKGKTVSLSQSHFITISRDGERVTVPAREIKEGDKVFSVEESTGCLTPDKVVDVHYALKSGQYCPHTYSGSLIVDGVYVSCYTDKLPLALAHGLLLPLGWLHRTCPRLFRLLCVPEETGGVPWWMGKLEDMLAWWRSR</sequence>
<keyword evidence="6" id="KW-1185">Reference proteome</keyword>
<dbReference type="GeneID" id="118409038"/>
<feature type="compositionally biased region" description="Basic residues" evidence="4">
    <location>
        <begin position="342"/>
        <end position="351"/>
    </location>
</feature>
<dbReference type="InterPro" id="IPR036844">
    <property type="entry name" value="Hint_dom_sf"/>
</dbReference>
<reference evidence="7" key="1">
    <citation type="submission" date="2025-08" db="UniProtKB">
        <authorList>
            <consortium name="RefSeq"/>
        </authorList>
    </citation>
    <scope>IDENTIFICATION</scope>
    <source>
        <strain evidence="7">S238N-H82</strain>
        <tissue evidence="7">Testes</tissue>
    </source>
</reference>
<dbReference type="SUPFAM" id="SSF51294">
    <property type="entry name" value="Hedgehog/intein (Hint) domain"/>
    <property type="match status" value="1"/>
</dbReference>
<evidence type="ECO:0000256" key="4">
    <source>
        <dbReference type="SAM" id="MobiDB-lite"/>
    </source>
</evidence>
<dbReference type="CDD" id="cd00081">
    <property type="entry name" value="Hint"/>
    <property type="match status" value="1"/>
</dbReference>
<comment type="similarity">
    <text evidence="1">Belongs to the TRAFAC class TrmE-Era-EngA-EngB-Septin-like GTPase superfamily. AIG1/Toc34/Toc159-like paraseptin GTPase family. IAN subfamily.</text>
</comment>
<dbReference type="PROSITE" id="PS51720">
    <property type="entry name" value="G_AIG1"/>
    <property type="match status" value="1"/>
</dbReference>
<organism evidence="6 7">
    <name type="scientific">Branchiostoma floridae</name>
    <name type="common">Florida lancelet</name>
    <name type="synonym">Amphioxus</name>
    <dbReference type="NCBI Taxonomy" id="7739"/>
    <lineage>
        <taxon>Eukaryota</taxon>
        <taxon>Metazoa</taxon>
        <taxon>Chordata</taxon>
        <taxon>Cephalochordata</taxon>
        <taxon>Leptocardii</taxon>
        <taxon>Amphioxiformes</taxon>
        <taxon>Branchiostomatidae</taxon>
        <taxon>Branchiostoma</taxon>
    </lineage>
</organism>
<feature type="region of interest" description="Disordered" evidence="4">
    <location>
        <begin position="338"/>
        <end position="517"/>
    </location>
</feature>
<dbReference type="Gene3D" id="1.10.533.10">
    <property type="entry name" value="Death Domain, Fas"/>
    <property type="match status" value="1"/>
</dbReference>
<feature type="compositionally biased region" description="Polar residues" evidence="4">
    <location>
        <begin position="414"/>
        <end position="427"/>
    </location>
</feature>
<dbReference type="AlphaFoldDB" id="A0A9J7HTW1"/>
<evidence type="ECO:0000256" key="3">
    <source>
        <dbReference type="ARBA" id="ARBA00023134"/>
    </source>
</evidence>
<feature type="compositionally biased region" description="Basic residues" evidence="4">
    <location>
        <begin position="394"/>
        <end position="413"/>
    </location>
</feature>
<dbReference type="Proteomes" id="UP000001554">
    <property type="component" value="Unplaced"/>
</dbReference>
<dbReference type="Pfam" id="PF04548">
    <property type="entry name" value="AIG1"/>
    <property type="match status" value="1"/>
</dbReference>
<dbReference type="GO" id="GO:0016540">
    <property type="term" value="P:protein autoprocessing"/>
    <property type="evidence" value="ECO:0007669"/>
    <property type="project" value="InterPro"/>
</dbReference>
<dbReference type="Gene3D" id="3.40.50.300">
    <property type="entry name" value="P-loop containing nucleotide triphosphate hydrolases"/>
    <property type="match status" value="1"/>
</dbReference>
<dbReference type="InterPro" id="IPR027417">
    <property type="entry name" value="P-loop_NTPase"/>
</dbReference>
<dbReference type="OrthoDB" id="8954335at2759"/>
<protein>
    <submittedName>
        <fullName evidence="7">Uncharacterized protein LOC118409038</fullName>
    </submittedName>
</protein>
<dbReference type="CDD" id="cd01671">
    <property type="entry name" value="CARD"/>
    <property type="match status" value="1"/>
</dbReference>
<dbReference type="SUPFAM" id="SSF52540">
    <property type="entry name" value="P-loop containing nucleoside triphosphate hydrolases"/>
    <property type="match status" value="1"/>
</dbReference>
<dbReference type="InterPro" id="IPR003587">
    <property type="entry name" value="Hint_dom_N"/>
</dbReference>
<feature type="domain" description="AIG1-type G" evidence="5">
    <location>
        <begin position="125"/>
        <end position="331"/>
    </location>
</feature>
<dbReference type="InterPro" id="IPR011029">
    <property type="entry name" value="DEATH-like_dom_sf"/>
</dbReference>
<gene>
    <name evidence="7" type="primary">LOC118409038</name>
</gene>
<evidence type="ECO:0000256" key="2">
    <source>
        <dbReference type="ARBA" id="ARBA00022741"/>
    </source>
</evidence>
<dbReference type="KEGG" id="bfo:118409038"/>
<dbReference type="Pfam" id="PF01079">
    <property type="entry name" value="Hint"/>
    <property type="match status" value="1"/>
</dbReference>
<dbReference type="PANTHER" id="PTHR10903:SF184">
    <property type="entry name" value="GTP-BINDING PROTEIN A"/>
    <property type="match status" value="1"/>
</dbReference>
<evidence type="ECO:0000313" key="7">
    <source>
        <dbReference type="RefSeq" id="XP_035665801.1"/>
    </source>
</evidence>
<dbReference type="InterPro" id="IPR006703">
    <property type="entry name" value="G_AIG1"/>
</dbReference>
<dbReference type="PANTHER" id="PTHR10903">
    <property type="entry name" value="GTPASE, IMAP FAMILY MEMBER-RELATED"/>
    <property type="match status" value="1"/>
</dbReference>
<keyword evidence="2" id="KW-0547">Nucleotide-binding</keyword>
<evidence type="ECO:0000313" key="6">
    <source>
        <dbReference type="Proteomes" id="UP000001554"/>
    </source>
</evidence>
<dbReference type="InterPro" id="IPR001767">
    <property type="entry name" value="Hedgehog_Hint"/>
</dbReference>
<dbReference type="OMA" id="KHVIILY"/>
<proteinExistence type="inferred from homology"/>